<comment type="caution">
    <text evidence="1">The sequence shown here is derived from an EMBL/GenBank/DDBJ whole genome shotgun (WGS) entry which is preliminary data.</text>
</comment>
<gene>
    <name evidence="1" type="ORF">ACOLOM_LOCUS276</name>
</gene>
<organism evidence="1 2">
    <name type="scientific">Acaulospora colombiana</name>
    <dbReference type="NCBI Taxonomy" id="27376"/>
    <lineage>
        <taxon>Eukaryota</taxon>
        <taxon>Fungi</taxon>
        <taxon>Fungi incertae sedis</taxon>
        <taxon>Mucoromycota</taxon>
        <taxon>Glomeromycotina</taxon>
        <taxon>Glomeromycetes</taxon>
        <taxon>Diversisporales</taxon>
        <taxon>Acaulosporaceae</taxon>
        <taxon>Acaulospora</taxon>
    </lineage>
</organism>
<reference evidence="1" key="1">
    <citation type="submission" date="2021-06" db="EMBL/GenBank/DDBJ databases">
        <authorList>
            <person name="Kallberg Y."/>
            <person name="Tangrot J."/>
            <person name="Rosling A."/>
        </authorList>
    </citation>
    <scope>NUCLEOTIDE SEQUENCE</scope>
    <source>
        <strain evidence="1">CL356</strain>
    </source>
</reference>
<evidence type="ECO:0000313" key="2">
    <source>
        <dbReference type="Proteomes" id="UP000789525"/>
    </source>
</evidence>
<sequence length="434" mass="50079">MAELSNVSDVNDSKDSTSESESSSEVEEVKKVSLTRRRNKHRPLEISSKKPVGRFRRVVDLSSNVKKRRDPRFDNLSGKFNEDLFEKSYDFLNEYKKSEIEELRNRINKEKDPEEAGKLKQLLSKLQSKLSHEQNLKRKKRLKHERKKVELELVARGKAPFYLKKSEEKKLELVDKFEKIQQSNPKALDKIIEKRRKRNAAKEHKRVPFKRRKDESEIIVINDSSETEIDVAPGEFVKSKKVSTNKVEEKLQNSSVSSLSYGKKNKTVNNFNSISLQSNSRSGVVEDRVTKQGTVHPPQVLGANSQSNNCISEFAVPSRNDNSRLGKRRKINIRYLPYESVPPPVQPDEKLLHYHLNKPLQNFTTGVIAAQNFPKATNGDLHKICDNYSLKPDLLVNRDITKLYQDTSIEKIIADLEDRVMEDMTMKYVKGEDD</sequence>
<evidence type="ECO:0000313" key="1">
    <source>
        <dbReference type="EMBL" id="CAG8441786.1"/>
    </source>
</evidence>
<dbReference type="EMBL" id="CAJVPT010000273">
    <property type="protein sequence ID" value="CAG8441786.1"/>
    <property type="molecule type" value="Genomic_DNA"/>
</dbReference>
<accession>A0ACA9JXZ0</accession>
<keyword evidence="2" id="KW-1185">Reference proteome</keyword>
<proteinExistence type="predicted"/>
<protein>
    <submittedName>
        <fullName evidence="1">16645_t:CDS:1</fullName>
    </submittedName>
</protein>
<dbReference type="Proteomes" id="UP000789525">
    <property type="component" value="Unassembled WGS sequence"/>
</dbReference>
<name>A0ACA9JXZ0_9GLOM</name>